<proteinExistence type="predicted"/>
<feature type="transmembrane region" description="Helical" evidence="7">
    <location>
        <begin position="39"/>
        <end position="64"/>
    </location>
</feature>
<feature type="transmembrane region" description="Helical" evidence="7">
    <location>
        <begin position="85"/>
        <end position="104"/>
    </location>
</feature>
<keyword evidence="5 7" id="KW-1133">Transmembrane helix</keyword>
<keyword evidence="3" id="KW-1003">Cell membrane</keyword>
<feature type="transmembrane region" description="Helical" evidence="7">
    <location>
        <begin position="292"/>
        <end position="312"/>
    </location>
</feature>
<reference evidence="8 9" key="1">
    <citation type="submission" date="2024-09" db="EMBL/GenBank/DDBJ databases">
        <authorList>
            <person name="Sun Q."/>
            <person name="Mori K."/>
        </authorList>
    </citation>
    <scope>NUCLEOTIDE SEQUENCE [LARGE SCALE GENOMIC DNA]</scope>
    <source>
        <strain evidence="8 9">JCM 4414</strain>
    </source>
</reference>
<evidence type="ECO:0000256" key="7">
    <source>
        <dbReference type="SAM" id="Phobius"/>
    </source>
</evidence>
<dbReference type="Proteomes" id="UP001589716">
    <property type="component" value="Unassembled WGS sequence"/>
</dbReference>
<accession>A0ABV5QUT4</accession>
<evidence type="ECO:0000256" key="5">
    <source>
        <dbReference type="ARBA" id="ARBA00022989"/>
    </source>
</evidence>
<feature type="transmembrane region" description="Helical" evidence="7">
    <location>
        <begin position="351"/>
        <end position="376"/>
    </location>
</feature>
<evidence type="ECO:0000313" key="8">
    <source>
        <dbReference type="EMBL" id="MFB9556888.1"/>
    </source>
</evidence>
<name>A0ABV5QUT4_9ACTN</name>
<sequence>MTDFVIAGPRHALLPKLSLLRRIYLPRTADAAAFAMSTYGIPLIVLATTQSATLTGIAFALEWVPRLAAFSLAGQVVDRHGTKRVFRIASVLRALAVVAAAFVLPTQAGGVGATVTVMALAAITGVVTEFSYIAAETAGATASKDAGDRAHRVQSVLLGIDQTATLAGPALAGFLLHWVGVTGTLLTMAACSLLGALLAPWHREPRLVPPAAPALSGLRTGWKTLTSLPALAWLVTGLTVSNLATGFLQAAAPVIVVQHLGQSSAAVGLIWSAAAAASLLAVAACRFAIDRLGLWPAGAASAAVAALAGLAVSQAGDYTRFLVMTAVLMAGEGGMTVVLRTLRSHLIPEPVFGATLAVTILVMLLPFPLAGILVALTPATAIGHVLTACAGLQAAGLTAAFWRLRREPAMRATRTASSAPSLGEPQPQ</sequence>
<comment type="caution">
    <text evidence="8">The sequence shown here is derived from an EMBL/GenBank/DDBJ whole genome shotgun (WGS) entry which is preliminary data.</text>
</comment>
<dbReference type="SUPFAM" id="SSF103473">
    <property type="entry name" value="MFS general substrate transporter"/>
    <property type="match status" value="1"/>
</dbReference>
<feature type="transmembrane region" description="Helical" evidence="7">
    <location>
        <begin position="318"/>
        <end position="339"/>
    </location>
</feature>
<feature type="transmembrane region" description="Helical" evidence="7">
    <location>
        <begin position="185"/>
        <end position="201"/>
    </location>
</feature>
<evidence type="ECO:0000256" key="3">
    <source>
        <dbReference type="ARBA" id="ARBA00022475"/>
    </source>
</evidence>
<dbReference type="InterPro" id="IPR036259">
    <property type="entry name" value="MFS_trans_sf"/>
</dbReference>
<feature type="transmembrane region" description="Helical" evidence="7">
    <location>
        <begin position="382"/>
        <end position="404"/>
    </location>
</feature>
<dbReference type="RefSeq" id="WP_345484665.1">
    <property type="nucleotide sequence ID" value="NZ_BAAAWU010000001.1"/>
</dbReference>
<dbReference type="PANTHER" id="PTHR23513:SF9">
    <property type="entry name" value="ENTEROBACTIN EXPORTER ENTS"/>
    <property type="match status" value="1"/>
</dbReference>
<gene>
    <name evidence="8" type="ORF">ACFFTP_22180</name>
</gene>
<dbReference type="Gene3D" id="1.20.1250.20">
    <property type="entry name" value="MFS general substrate transporter like domains"/>
    <property type="match status" value="2"/>
</dbReference>
<keyword evidence="2" id="KW-0813">Transport</keyword>
<feature type="transmembrane region" description="Helical" evidence="7">
    <location>
        <begin position="222"/>
        <end position="244"/>
    </location>
</feature>
<protein>
    <submittedName>
        <fullName evidence="8">MFS transporter</fullName>
    </submittedName>
</protein>
<keyword evidence="4 7" id="KW-0812">Transmembrane</keyword>
<keyword evidence="9" id="KW-1185">Reference proteome</keyword>
<keyword evidence="6 7" id="KW-0472">Membrane</keyword>
<feature type="transmembrane region" description="Helical" evidence="7">
    <location>
        <begin position="110"/>
        <end position="135"/>
    </location>
</feature>
<evidence type="ECO:0000256" key="1">
    <source>
        <dbReference type="ARBA" id="ARBA00004429"/>
    </source>
</evidence>
<evidence type="ECO:0000256" key="2">
    <source>
        <dbReference type="ARBA" id="ARBA00022448"/>
    </source>
</evidence>
<evidence type="ECO:0000256" key="4">
    <source>
        <dbReference type="ARBA" id="ARBA00022692"/>
    </source>
</evidence>
<evidence type="ECO:0000256" key="6">
    <source>
        <dbReference type="ARBA" id="ARBA00023136"/>
    </source>
</evidence>
<comment type="subcellular location">
    <subcellularLocation>
        <location evidence="1">Cell inner membrane</location>
        <topology evidence="1">Multi-pass membrane protein</topology>
    </subcellularLocation>
</comment>
<dbReference type="Pfam" id="PF07690">
    <property type="entry name" value="MFS_1"/>
    <property type="match status" value="1"/>
</dbReference>
<dbReference type="EMBL" id="JBHMCT010000013">
    <property type="protein sequence ID" value="MFB9556888.1"/>
    <property type="molecule type" value="Genomic_DNA"/>
</dbReference>
<feature type="transmembrane region" description="Helical" evidence="7">
    <location>
        <begin position="264"/>
        <end position="285"/>
    </location>
</feature>
<dbReference type="InterPro" id="IPR011701">
    <property type="entry name" value="MFS"/>
</dbReference>
<dbReference type="PANTHER" id="PTHR23513">
    <property type="entry name" value="INTEGRAL MEMBRANE EFFLUX PROTEIN-RELATED"/>
    <property type="match status" value="1"/>
</dbReference>
<evidence type="ECO:0000313" key="9">
    <source>
        <dbReference type="Proteomes" id="UP001589716"/>
    </source>
</evidence>
<organism evidence="8 9">
    <name type="scientific">Streptomyces roseoviridis</name>
    <dbReference type="NCBI Taxonomy" id="67361"/>
    <lineage>
        <taxon>Bacteria</taxon>
        <taxon>Bacillati</taxon>
        <taxon>Actinomycetota</taxon>
        <taxon>Actinomycetes</taxon>
        <taxon>Kitasatosporales</taxon>
        <taxon>Streptomycetaceae</taxon>
        <taxon>Streptomyces</taxon>
    </lineage>
</organism>